<evidence type="ECO:0000256" key="7">
    <source>
        <dbReference type="ARBA" id="ARBA00022777"/>
    </source>
</evidence>
<evidence type="ECO:0000256" key="1">
    <source>
        <dbReference type="ARBA" id="ARBA00000085"/>
    </source>
</evidence>
<proteinExistence type="predicted"/>
<dbReference type="Pfam" id="PF02518">
    <property type="entry name" value="HATPase_c"/>
    <property type="match status" value="1"/>
</dbReference>
<dbReference type="CDD" id="cd00082">
    <property type="entry name" value="HisKA"/>
    <property type="match status" value="1"/>
</dbReference>
<dbReference type="SMART" id="SM00387">
    <property type="entry name" value="HATPase_c"/>
    <property type="match status" value="1"/>
</dbReference>
<evidence type="ECO:0000256" key="8">
    <source>
        <dbReference type="ARBA" id="ARBA00022840"/>
    </source>
</evidence>
<dbReference type="PANTHER" id="PTHR45453:SF1">
    <property type="entry name" value="PHOSPHATE REGULON SENSOR PROTEIN PHOR"/>
    <property type="match status" value="1"/>
</dbReference>
<evidence type="ECO:0000256" key="4">
    <source>
        <dbReference type="ARBA" id="ARBA00022553"/>
    </source>
</evidence>
<dbReference type="RefSeq" id="WP_343802500.1">
    <property type="nucleotide sequence ID" value="NZ_BAAADJ010000062.1"/>
</dbReference>
<dbReference type="Gene3D" id="3.30.565.10">
    <property type="entry name" value="Histidine kinase-like ATPase, C-terminal domain"/>
    <property type="match status" value="1"/>
</dbReference>
<comment type="subcellular location">
    <subcellularLocation>
        <location evidence="2">Membrane</location>
    </subcellularLocation>
</comment>
<dbReference type="CDD" id="cd00075">
    <property type="entry name" value="HATPase"/>
    <property type="match status" value="1"/>
</dbReference>
<dbReference type="InterPro" id="IPR003594">
    <property type="entry name" value="HATPase_dom"/>
</dbReference>
<sequence length="227" mass="25937">MIASISHDLKTPITSIKGYVEGIQDGVADTPEKMERYIQTIHTKANELDHLIEELFLFSKLDVSAVPFHFEKVDLRTFVQFYIDELKDELERAEVEVQIQDDGGDFYTKADREHLRRVFANVIQNAVNHLDKDEKRISIGLVRKSEYVMVSIKDNGKGISEDALPYIFDRFYRADQSRQASTGGSGLGLAIVKRIMEEHGGETWAKSRLGEGTTIYLKFKPYEEKMG</sequence>
<keyword evidence="12" id="KW-1185">Reference proteome</keyword>
<comment type="caution">
    <text evidence="11">The sequence shown here is derived from an EMBL/GenBank/DDBJ whole genome shotgun (WGS) entry which is preliminary data.</text>
</comment>
<evidence type="ECO:0000313" key="11">
    <source>
        <dbReference type="EMBL" id="GAA0343188.1"/>
    </source>
</evidence>
<dbReference type="InterPro" id="IPR036097">
    <property type="entry name" value="HisK_dim/P_sf"/>
</dbReference>
<evidence type="ECO:0000256" key="3">
    <source>
        <dbReference type="ARBA" id="ARBA00012438"/>
    </source>
</evidence>
<dbReference type="Gene3D" id="1.10.287.130">
    <property type="match status" value="1"/>
</dbReference>
<keyword evidence="4" id="KW-0597">Phosphoprotein</keyword>
<evidence type="ECO:0000256" key="9">
    <source>
        <dbReference type="ARBA" id="ARBA00023012"/>
    </source>
</evidence>
<evidence type="ECO:0000313" key="12">
    <source>
        <dbReference type="Proteomes" id="UP001500782"/>
    </source>
</evidence>
<keyword evidence="6" id="KW-0547">Nucleotide-binding</keyword>
<dbReference type="InterPro" id="IPR050351">
    <property type="entry name" value="BphY/WalK/GraS-like"/>
</dbReference>
<dbReference type="InterPro" id="IPR036890">
    <property type="entry name" value="HATPase_C_sf"/>
</dbReference>
<dbReference type="SUPFAM" id="SSF55874">
    <property type="entry name" value="ATPase domain of HSP90 chaperone/DNA topoisomerase II/histidine kinase"/>
    <property type="match status" value="1"/>
</dbReference>
<dbReference type="PANTHER" id="PTHR45453">
    <property type="entry name" value="PHOSPHATE REGULON SENSOR PROTEIN PHOR"/>
    <property type="match status" value="1"/>
</dbReference>
<keyword evidence="9" id="KW-0902">Two-component regulatory system</keyword>
<dbReference type="Proteomes" id="UP001500782">
    <property type="component" value="Unassembled WGS sequence"/>
</dbReference>
<evidence type="ECO:0000259" key="10">
    <source>
        <dbReference type="PROSITE" id="PS50109"/>
    </source>
</evidence>
<feature type="domain" description="Histidine kinase" evidence="10">
    <location>
        <begin position="4"/>
        <end position="223"/>
    </location>
</feature>
<dbReference type="PRINTS" id="PR00344">
    <property type="entry name" value="BCTRLSENSOR"/>
</dbReference>
<keyword evidence="5" id="KW-0808">Transferase</keyword>
<dbReference type="InterPro" id="IPR005467">
    <property type="entry name" value="His_kinase_dom"/>
</dbReference>
<dbReference type="InterPro" id="IPR004358">
    <property type="entry name" value="Sig_transdc_His_kin-like_C"/>
</dbReference>
<protein>
    <recommendedName>
        <fullName evidence="3">histidine kinase</fullName>
        <ecNumber evidence="3">2.7.13.3</ecNumber>
    </recommendedName>
</protein>
<keyword evidence="8" id="KW-0067">ATP-binding</keyword>
<comment type="catalytic activity">
    <reaction evidence="1">
        <text>ATP + protein L-histidine = ADP + protein N-phospho-L-histidine.</text>
        <dbReference type="EC" id="2.7.13.3"/>
    </reaction>
</comment>
<name>A0ABP3GDX5_9BACI</name>
<accession>A0ABP3GDX5</accession>
<reference evidence="12" key="1">
    <citation type="journal article" date="2019" name="Int. J. Syst. Evol. Microbiol.">
        <title>The Global Catalogue of Microorganisms (GCM) 10K type strain sequencing project: providing services to taxonomists for standard genome sequencing and annotation.</title>
        <authorList>
            <consortium name="The Broad Institute Genomics Platform"/>
            <consortium name="The Broad Institute Genome Sequencing Center for Infectious Disease"/>
            <person name="Wu L."/>
            <person name="Ma J."/>
        </authorList>
    </citation>
    <scope>NUCLEOTIDE SEQUENCE [LARGE SCALE GENOMIC DNA]</scope>
    <source>
        <strain evidence="12">JCM 9731</strain>
    </source>
</reference>
<dbReference type="EMBL" id="BAAADJ010000062">
    <property type="protein sequence ID" value="GAA0343188.1"/>
    <property type="molecule type" value="Genomic_DNA"/>
</dbReference>
<organism evidence="11 12">
    <name type="scientific">Bacillus carboniphilus</name>
    <dbReference type="NCBI Taxonomy" id="86663"/>
    <lineage>
        <taxon>Bacteria</taxon>
        <taxon>Bacillati</taxon>
        <taxon>Bacillota</taxon>
        <taxon>Bacilli</taxon>
        <taxon>Bacillales</taxon>
        <taxon>Bacillaceae</taxon>
        <taxon>Bacillus</taxon>
    </lineage>
</organism>
<dbReference type="SUPFAM" id="SSF47384">
    <property type="entry name" value="Homodimeric domain of signal transducing histidine kinase"/>
    <property type="match status" value="1"/>
</dbReference>
<dbReference type="PROSITE" id="PS50109">
    <property type="entry name" value="HIS_KIN"/>
    <property type="match status" value="1"/>
</dbReference>
<dbReference type="Pfam" id="PF00512">
    <property type="entry name" value="HisKA"/>
    <property type="match status" value="1"/>
</dbReference>
<gene>
    <name evidence="11" type="ORF">GCM10008967_37030</name>
</gene>
<dbReference type="InterPro" id="IPR003661">
    <property type="entry name" value="HisK_dim/P_dom"/>
</dbReference>
<evidence type="ECO:0000256" key="6">
    <source>
        <dbReference type="ARBA" id="ARBA00022741"/>
    </source>
</evidence>
<evidence type="ECO:0000256" key="5">
    <source>
        <dbReference type="ARBA" id="ARBA00022679"/>
    </source>
</evidence>
<dbReference type="SMART" id="SM00388">
    <property type="entry name" value="HisKA"/>
    <property type="match status" value="1"/>
</dbReference>
<keyword evidence="7" id="KW-0418">Kinase</keyword>
<dbReference type="EC" id="2.7.13.3" evidence="3"/>
<evidence type="ECO:0000256" key="2">
    <source>
        <dbReference type="ARBA" id="ARBA00004370"/>
    </source>
</evidence>